<dbReference type="InterPro" id="IPR025344">
    <property type="entry name" value="CDP1-like_IMS"/>
</dbReference>
<comment type="caution">
    <text evidence="2">The sequence shown here is derived from an EMBL/GenBank/DDBJ whole genome shotgun (WGS) entry which is preliminary data.</text>
</comment>
<accession>G5JEG1</accession>
<dbReference type="Proteomes" id="UP000003477">
    <property type="component" value="Unassembled WGS sequence"/>
</dbReference>
<name>G5JEG1_CROWT</name>
<dbReference type="AlphaFoldDB" id="G5JEG1"/>
<evidence type="ECO:0000313" key="2">
    <source>
        <dbReference type="EMBL" id="EHJ09425.1"/>
    </source>
</evidence>
<sequence>MGWLKHYGCHYTYDFSDIKRVVSFSTNNSSATLIINVRERLELHGPRSAGCGKGANTYQKNVTYWLEKEGTTWKINEYKVGS</sequence>
<evidence type="ECO:0000259" key="1">
    <source>
        <dbReference type="Pfam" id="PF13355"/>
    </source>
</evidence>
<dbReference type="Pfam" id="PF13355">
    <property type="entry name" value="ARC6-like_IMS"/>
    <property type="match status" value="1"/>
</dbReference>
<reference evidence="2 3" key="1">
    <citation type="journal article" date="2011" name="Front. Microbiol.">
        <title>Two Strains of Crocosphaera watsonii with Highly Conserved Genomes are Distinguished by Strain-Specific Features.</title>
        <authorList>
            <person name="Bench S.R."/>
            <person name="Ilikchyan I.N."/>
            <person name="Tripp H.J."/>
            <person name="Zehr J.P."/>
        </authorList>
    </citation>
    <scope>NUCLEOTIDE SEQUENCE [LARGE SCALE GENOMIC DNA]</scope>
    <source>
        <strain evidence="2 3">WH 0003</strain>
    </source>
</reference>
<evidence type="ECO:0000313" key="3">
    <source>
        <dbReference type="Proteomes" id="UP000003477"/>
    </source>
</evidence>
<organism evidence="2 3">
    <name type="scientific">Crocosphaera watsonii WH 0003</name>
    <dbReference type="NCBI Taxonomy" id="423471"/>
    <lineage>
        <taxon>Bacteria</taxon>
        <taxon>Bacillati</taxon>
        <taxon>Cyanobacteriota</taxon>
        <taxon>Cyanophyceae</taxon>
        <taxon>Oscillatoriophycideae</taxon>
        <taxon>Chroococcales</taxon>
        <taxon>Aphanothecaceae</taxon>
        <taxon>Crocosphaera</taxon>
    </lineage>
</organism>
<protein>
    <recommendedName>
        <fullName evidence="1">Plastid division protein CDP1-like IMS domain-containing protein</fullName>
    </recommendedName>
</protein>
<dbReference type="EMBL" id="AESD01001013">
    <property type="protein sequence ID" value="EHJ09425.1"/>
    <property type="molecule type" value="Genomic_DNA"/>
</dbReference>
<gene>
    <name evidence="2" type="ORF">CWATWH0003_B148</name>
</gene>
<feature type="domain" description="Plastid division protein CDP1-like IMS" evidence="1">
    <location>
        <begin position="3"/>
        <end position="75"/>
    </location>
</feature>
<proteinExistence type="predicted"/>
<dbReference type="PATRIC" id="fig|423471.3.peg.5420"/>